<sequence length="153" mass="16384">MDAVSPAGHAWARAEGRPLNSGVPPPTQAHMLLLLQALRLAGIQPAPPKPTGISPEIPRDQDPVTVSKQGLQGTSYFYPRGQDPIHSPAGGQDRLVHQLRGAKAGATASVRHLPQMLHSLSGCGFTRFLQQQKVTHERPSTHVWAAGGTHHVE</sequence>
<comment type="caution">
    <text evidence="2">The sequence shown here is derived from an EMBL/GenBank/DDBJ whole genome shotgun (WGS) entry which is preliminary data.</text>
</comment>
<evidence type="ECO:0000256" key="1">
    <source>
        <dbReference type="SAM" id="MobiDB-lite"/>
    </source>
</evidence>
<protein>
    <submittedName>
        <fullName evidence="2">Girdin</fullName>
    </submittedName>
</protein>
<feature type="region of interest" description="Disordered" evidence="1">
    <location>
        <begin position="45"/>
        <end position="69"/>
    </location>
</feature>
<name>A0A4D9DR59_9SAUR</name>
<evidence type="ECO:0000313" key="2">
    <source>
        <dbReference type="EMBL" id="TFK00041.1"/>
    </source>
</evidence>
<proteinExistence type="predicted"/>
<dbReference type="EMBL" id="QXTE01000291">
    <property type="protein sequence ID" value="TFK00041.1"/>
    <property type="molecule type" value="Genomic_DNA"/>
</dbReference>
<organism evidence="2 3">
    <name type="scientific">Platysternon megacephalum</name>
    <name type="common">big-headed turtle</name>
    <dbReference type="NCBI Taxonomy" id="55544"/>
    <lineage>
        <taxon>Eukaryota</taxon>
        <taxon>Metazoa</taxon>
        <taxon>Chordata</taxon>
        <taxon>Craniata</taxon>
        <taxon>Vertebrata</taxon>
        <taxon>Euteleostomi</taxon>
        <taxon>Archelosauria</taxon>
        <taxon>Testudinata</taxon>
        <taxon>Testudines</taxon>
        <taxon>Cryptodira</taxon>
        <taxon>Durocryptodira</taxon>
        <taxon>Testudinoidea</taxon>
        <taxon>Platysternidae</taxon>
        <taxon>Platysternon</taxon>
    </lineage>
</organism>
<reference evidence="2 3" key="2">
    <citation type="submission" date="2019-04" db="EMBL/GenBank/DDBJ databases">
        <title>The genome sequence of big-headed turtle.</title>
        <authorList>
            <person name="Gong S."/>
        </authorList>
    </citation>
    <scope>NUCLEOTIDE SEQUENCE [LARGE SCALE GENOMIC DNA]</scope>
    <source>
        <strain evidence="2">DO16091913</strain>
        <tissue evidence="2">Muscle</tissue>
    </source>
</reference>
<dbReference type="Proteomes" id="UP000297703">
    <property type="component" value="Unassembled WGS sequence"/>
</dbReference>
<reference evidence="2 3" key="1">
    <citation type="submission" date="2019-04" db="EMBL/GenBank/DDBJ databases">
        <title>Draft genome of the big-headed turtle Platysternon megacephalum.</title>
        <authorList>
            <person name="Gong S."/>
        </authorList>
    </citation>
    <scope>NUCLEOTIDE SEQUENCE [LARGE SCALE GENOMIC DNA]</scope>
    <source>
        <strain evidence="2">DO16091913</strain>
        <tissue evidence="2">Muscle</tissue>
    </source>
</reference>
<accession>A0A4D9DR59</accession>
<keyword evidence="3" id="KW-1185">Reference proteome</keyword>
<dbReference type="AlphaFoldDB" id="A0A4D9DR59"/>
<gene>
    <name evidence="2" type="ORF">DR999_PMT17852</name>
</gene>
<evidence type="ECO:0000313" key="3">
    <source>
        <dbReference type="Proteomes" id="UP000297703"/>
    </source>
</evidence>